<evidence type="ECO:0000256" key="1">
    <source>
        <dbReference type="SAM" id="MobiDB-lite"/>
    </source>
</evidence>
<dbReference type="Proteomes" id="UP000054560">
    <property type="component" value="Unassembled WGS sequence"/>
</dbReference>
<dbReference type="AlphaFoldDB" id="A0A0L0EYW0"/>
<keyword evidence="3" id="KW-1185">Reference proteome</keyword>
<reference evidence="2 3" key="1">
    <citation type="submission" date="2011-02" db="EMBL/GenBank/DDBJ databases">
        <title>The Genome Sequence of Sphaeroforma arctica JP610.</title>
        <authorList>
            <consortium name="The Broad Institute Genome Sequencing Platform"/>
            <person name="Russ C."/>
            <person name="Cuomo C."/>
            <person name="Young S.K."/>
            <person name="Zeng Q."/>
            <person name="Gargeya S."/>
            <person name="Alvarado L."/>
            <person name="Berlin A."/>
            <person name="Chapman S.B."/>
            <person name="Chen Z."/>
            <person name="Freedman E."/>
            <person name="Gellesch M."/>
            <person name="Goldberg J."/>
            <person name="Griggs A."/>
            <person name="Gujja S."/>
            <person name="Heilman E."/>
            <person name="Heiman D."/>
            <person name="Howarth C."/>
            <person name="Mehta T."/>
            <person name="Neiman D."/>
            <person name="Pearson M."/>
            <person name="Roberts A."/>
            <person name="Saif S."/>
            <person name="Shea T."/>
            <person name="Shenoy N."/>
            <person name="Sisk P."/>
            <person name="Stolte C."/>
            <person name="Sykes S."/>
            <person name="White J."/>
            <person name="Yandava C."/>
            <person name="Burger G."/>
            <person name="Gray M.W."/>
            <person name="Holland P.W.H."/>
            <person name="King N."/>
            <person name="Lang F.B.F."/>
            <person name="Roger A.J."/>
            <person name="Ruiz-Trillo I."/>
            <person name="Haas B."/>
            <person name="Nusbaum C."/>
            <person name="Birren B."/>
        </authorList>
    </citation>
    <scope>NUCLEOTIDE SEQUENCE [LARGE SCALE GENOMIC DNA]</scope>
    <source>
        <strain evidence="2 3">JP610</strain>
    </source>
</reference>
<proteinExistence type="predicted"/>
<dbReference type="RefSeq" id="XP_014143483.1">
    <property type="nucleotide sequence ID" value="XM_014288008.1"/>
</dbReference>
<feature type="region of interest" description="Disordered" evidence="1">
    <location>
        <begin position="32"/>
        <end position="61"/>
    </location>
</feature>
<organism evidence="2 3">
    <name type="scientific">Sphaeroforma arctica JP610</name>
    <dbReference type="NCBI Taxonomy" id="667725"/>
    <lineage>
        <taxon>Eukaryota</taxon>
        <taxon>Ichthyosporea</taxon>
        <taxon>Ichthyophonida</taxon>
        <taxon>Sphaeroforma</taxon>
    </lineage>
</organism>
<feature type="compositionally biased region" description="Basic and acidic residues" evidence="1">
    <location>
        <begin position="32"/>
        <end position="55"/>
    </location>
</feature>
<protein>
    <submittedName>
        <fullName evidence="2">Uncharacterized protein</fullName>
    </submittedName>
</protein>
<accession>A0A0L0EYW0</accession>
<name>A0A0L0EYW0_9EUKA</name>
<sequence length="71" mass="7344">MSTRGRAGSHSSGGLSRTGALIRAIRDLSKGSIHTDAHTASDAHSDAHTHADHDITPPPEIDQCSIASMAT</sequence>
<evidence type="ECO:0000313" key="2">
    <source>
        <dbReference type="EMBL" id="KNC69581.1"/>
    </source>
</evidence>
<feature type="non-terminal residue" evidence="2">
    <location>
        <position position="71"/>
    </location>
</feature>
<gene>
    <name evidence="2" type="ORF">SARC_17907</name>
</gene>
<dbReference type="GeneID" id="25918411"/>
<evidence type="ECO:0000313" key="3">
    <source>
        <dbReference type="Proteomes" id="UP000054560"/>
    </source>
</evidence>
<dbReference type="EMBL" id="KQ254278">
    <property type="protein sequence ID" value="KNC69581.1"/>
    <property type="molecule type" value="Genomic_DNA"/>
</dbReference>